<dbReference type="InterPro" id="IPR046363">
    <property type="entry name" value="MS_N_TIM-barrel_dom"/>
</dbReference>
<dbReference type="AlphaFoldDB" id="A0A382VGP6"/>
<dbReference type="EMBL" id="UINC01151833">
    <property type="protein sequence ID" value="SVD45673.1"/>
    <property type="molecule type" value="Genomic_DNA"/>
</dbReference>
<dbReference type="Gene3D" id="3.20.20.360">
    <property type="entry name" value="Malate synthase, domain 3"/>
    <property type="match status" value="1"/>
</dbReference>
<protein>
    <recommendedName>
        <fullName evidence="2">Malate synthase</fullName>
    </recommendedName>
</protein>
<feature type="non-terminal residue" evidence="1">
    <location>
        <position position="93"/>
    </location>
</feature>
<gene>
    <name evidence="1" type="ORF">METZ01_LOCUS398527</name>
</gene>
<name>A0A382VGP6_9ZZZZ</name>
<evidence type="ECO:0000313" key="1">
    <source>
        <dbReference type="EMBL" id="SVD45673.1"/>
    </source>
</evidence>
<sequence>MNSRLSFPNIEGTEVLFTDEFQEYLVSLHDLLSDRILEARKERIRTVQMVHENGIHVLELPISEINTTDWQVDSVPDDLKQPGIEISGPAGIA</sequence>
<proteinExistence type="predicted"/>
<evidence type="ECO:0008006" key="2">
    <source>
        <dbReference type="Google" id="ProtNLM"/>
    </source>
</evidence>
<reference evidence="1" key="1">
    <citation type="submission" date="2018-05" db="EMBL/GenBank/DDBJ databases">
        <authorList>
            <person name="Lanie J.A."/>
            <person name="Ng W.-L."/>
            <person name="Kazmierczak K.M."/>
            <person name="Andrzejewski T.M."/>
            <person name="Davidsen T.M."/>
            <person name="Wayne K.J."/>
            <person name="Tettelin H."/>
            <person name="Glass J.I."/>
            <person name="Rusch D."/>
            <person name="Podicherti R."/>
            <person name="Tsui H.-C.T."/>
            <person name="Winkler M.E."/>
        </authorList>
    </citation>
    <scope>NUCLEOTIDE SEQUENCE</scope>
</reference>
<organism evidence="1">
    <name type="scientific">marine metagenome</name>
    <dbReference type="NCBI Taxonomy" id="408172"/>
    <lineage>
        <taxon>unclassified sequences</taxon>
        <taxon>metagenomes</taxon>
        <taxon>ecological metagenomes</taxon>
    </lineage>
</organism>
<accession>A0A382VGP6</accession>